<reference evidence="2" key="1">
    <citation type="journal article" date="2019" name="Int. J. Syst. Evol. Microbiol.">
        <title>The Global Catalogue of Microorganisms (GCM) 10K type strain sequencing project: providing services to taxonomists for standard genome sequencing and annotation.</title>
        <authorList>
            <consortium name="The Broad Institute Genomics Platform"/>
            <consortium name="The Broad Institute Genome Sequencing Center for Infectious Disease"/>
            <person name="Wu L."/>
            <person name="Ma J."/>
        </authorList>
    </citation>
    <scope>NUCLEOTIDE SEQUENCE [LARGE SCALE GENOMIC DNA]</scope>
    <source>
        <strain evidence="2">CCM 8932</strain>
    </source>
</reference>
<sequence>MTTWDDFEATLTTISPDELKRIRQLAQLNAFRITHQLPVGTMAQRMQMTTTEFLAFERLDTVPTTAMLQNYAIALGTTVD</sequence>
<organism evidence="1 2">
    <name type="scientific">Lactiplantibacillus dongliensis</name>
    <dbReference type="NCBI Taxonomy" id="2559919"/>
    <lineage>
        <taxon>Bacteria</taxon>
        <taxon>Bacillati</taxon>
        <taxon>Bacillota</taxon>
        <taxon>Bacilli</taxon>
        <taxon>Lactobacillales</taxon>
        <taxon>Lactobacillaceae</taxon>
        <taxon>Lactiplantibacillus</taxon>
    </lineage>
</organism>
<accession>A0ABW1R0S8</accession>
<name>A0ABW1R0S8_9LACO</name>
<evidence type="ECO:0008006" key="3">
    <source>
        <dbReference type="Google" id="ProtNLM"/>
    </source>
</evidence>
<dbReference type="RefSeq" id="WP_137639239.1">
    <property type="nucleotide sequence ID" value="NZ_BJDK01000004.1"/>
</dbReference>
<evidence type="ECO:0000313" key="2">
    <source>
        <dbReference type="Proteomes" id="UP001596253"/>
    </source>
</evidence>
<evidence type="ECO:0000313" key="1">
    <source>
        <dbReference type="EMBL" id="MFC6163378.1"/>
    </source>
</evidence>
<protein>
    <recommendedName>
        <fullName evidence="3">HTH cro/C1-type domain-containing protein</fullName>
    </recommendedName>
</protein>
<dbReference type="Proteomes" id="UP001596253">
    <property type="component" value="Unassembled WGS sequence"/>
</dbReference>
<keyword evidence="2" id="KW-1185">Reference proteome</keyword>
<gene>
    <name evidence="1" type="ORF">ACFP3T_01665</name>
</gene>
<dbReference type="EMBL" id="JBHSSD010000008">
    <property type="protein sequence ID" value="MFC6163378.1"/>
    <property type="molecule type" value="Genomic_DNA"/>
</dbReference>
<comment type="caution">
    <text evidence="1">The sequence shown here is derived from an EMBL/GenBank/DDBJ whole genome shotgun (WGS) entry which is preliminary data.</text>
</comment>
<proteinExistence type="predicted"/>